<dbReference type="Pfam" id="PF11875">
    <property type="entry name" value="DnaJ-like_C11_C"/>
    <property type="match status" value="1"/>
</dbReference>
<dbReference type="InterPro" id="IPR052243">
    <property type="entry name" value="Mito_inner_membrane_organizer"/>
</dbReference>
<evidence type="ECO:0000313" key="7">
    <source>
        <dbReference type="Proteomes" id="UP000193642"/>
    </source>
</evidence>
<keyword evidence="2" id="KW-0472">Membrane</keyword>
<dbReference type="InterPro" id="IPR055225">
    <property type="entry name" value="DNAJC11-like_beta-barrel"/>
</dbReference>
<name>A0A1Y2CPT3_9FUNG</name>
<evidence type="ECO:0000256" key="1">
    <source>
        <dbReference type="ARBA" id="ARBA00004370"/>
    </source>
</evidence>
<sequence>MAEWRLKQSRNLNNEDEDEFDEQLAQLEHEERVVGPTDLYAVLNLDRDASEDDIKNAYRRLSMTFHPDKHHTPEDKERAQIQFQAIKKAYDVLSNPNRRHIYNTFGAEGLRTNWDVSSQRAQTAQQAREEFERQQRQRLETEAERLVKSKGEVHIGLDAVGCFDGGRRRPFRKAAQKGLLDAVVLPEISHAFVKHSWETKLLDSTDLTIQGSVMAKNGVGAGTVAATVRHVIDPMTWTESTFQATMKNPSASFKLVKNFTNDVFTSVQATVATLESPPPLAFVAGRKLDSKHTGYLTFRTGDYAIGPWGDVAGNQRAGSACGLGIVGRSLKGQWSCELSMGLNSSSINFGLFRSIGWGIRARAGVALGTGIGLSTSVSADKKISKLDRVGMSVEAASAGGVSFKLRFMRLGQKFVLPIQLAPQLDLRMAAFAVVIPLCTAVALDRLVLEPNRRNRLATRLAKLREDNAALIEQRKQEAISAIQLMTPQVARKREAEEAKDGLIIVEAIYGKLPVSKFPRNSHGGRFSFKGVFEKEQSGITTPPHMIGRDNSFEEVEEPEIKWIDVTIPVQGLVFNSQLYISGSHSKAHIVGFYDPCIGESKKLRVTYRFQGKLHQVEVEDGAAVAAPLRAHTVSEL</sequence>
<comment type="caution">
    <text evidence="6">The sequence shown here is derived from an EMBL/GenBank/DDBJ whole genome shotgun (WGS) entry which is preliminary data.</text>
</comment>
<dbReference type="GO" id="GO:0016020">
    <property type="term" value="C:membrane"/>
    <property type="evidence" value="ECO:0007669"/>
    <property type="project" value="UniProtKB-SubCell"/>
</dbReference>
<dbReference type="Pfam" id="PF22774">
    <property type="entry name" value="DNAJC11_beta-barrel"/>
    <property type="match status" value="1"/>
</dbReference>
<dbReference type="PRINTS" id="PR00625">
    <property type="entry name" value="JDOMAIN"/>
</dbReference>
<keyword evidence="3" id="KW-0143">Chaperone</keyword>
<feature type="region of interest" description="Disordered" evidence="4">
    <location>
        <begin position="1"/>
        <end position="21"/>
    </location>
</feature>
<dbReference type="CDD" id="cd06257">
    <property type="entry name" value="DnaJ"/>
    <property type="match status" value="1"/>
</dbReference>
<evidence type="ECO:0000256" key="4">
    <source>
        <dbReference type="SAM" id="MobiDB-lite"/>
    </source>
</evidence>
<dbReference type="InterPro" id="IPR001623">
    <property type="entry name" value="DnaJ_domain"/>
</dbReference>
<dbReference type="PROSITE" id="PS50076">
    <property type="entry name" value="DNAJ_2"/>
    <property type="match status" value="1"/>
</dbReference>
<gene>
    <name evidence="6" type="ORF">BCR33DRAFT_763494</name>
</gene>
<dbReference type="PROSITE" id="PS00636">
    <property type="entry name" value="DNAJ_1"/>
    <property type="match status" value="1"/>
</dbReference>
<dbReference type="AlphaFoldDB" id="A0A1Y2CPT3"/>
<reference evidence="6 7" key="1">
    <citation type="submission" date="2016-07" db="EMBL/GenBank/DDBJ databases">
        <title>Pervasive Adenine N6-methylation of Active Genes in Fungi.</title>
        <authorList>
            <consortium name="DOE Joint Genome Institute"/>
            <person name="Mondo S.J."/>
            <person name="Dannebaum R.O."/>
            <person name="Kuo R.C."/>
            <person name="Labutti K."/>
            <person name="Haridas S."/>
            <person name="Kuo A."/>
            <person name="Salamov A."/>
            <person name="Ahrendt S.R."/>
            <person name="Lipzen A."/>
            <person name="Sullivan W."/>
            <person name="Andreopoulos W.B."/>
            <person name="Clum A."/>
            <person name="Lindquist E."/>
            <person name="Daum C."/>
            <person name="Ramamoorthy G.K."/>
            <person name="Gryganskyi A."/>
            <person name="Culley D."/>
            <person name="Magnuson J.K."/>
            <person name="James T.Y."/>
            <person name="O'Malley M.A."/>
            <person name="Stajich J.E."/>
            <person name="Spatafora J.W."/>
            <person name="Visel A."/>
            <person name="Grigoriev I.V."/>
        </authorList>
    </citation>
    <scope>NUCLEOTIDE SEQUENCE [LARGE SCALE GENOMIC DNA]</scope>
    <source>
        <strain evidence="6 7">JEL800</strain>
    </source>
</reference>
<proteinExistence type="predicted"/>
<comment type="subcellular location">
    <subcellularLocation>
        <location evidence="1">Membrane</location>
    </subcellularLocation>
</comment>
<evidence type="ECO:0000313" key="6">
    <source>
        <dbReference type="EMBL" id="ORY49039.1"/>
    </source>
</evidence>
<dbReference type="PANTHER" id="PTHR44157">
    <property type="entry name" value="DNAJ HOMOLOG SUBFAMILY C MEMBER 11"/>
    <property type="match status" value="1"/>
</dbReference>
<dbReference type="SUPFAM" id="SSF46565">
    <property type="entry name" value="Chaperone J-domain"/>
    <property type="match status" value="1"/>
</dbReference>
<dbReference type="GO" id="GO:0005739">
    <property type="term" value="C:mitochondrion"/>
    <property type="evidence" value="ECO:0007669"/>
    <property type="project" value="GOC"/>
</dbReference>
<dbReference type="InterPro" id="IPR036869">
    <property type="entry name" value="J_dom_sf"/>
</dbReference>
<dbReference type="Proteomes" id="UP000193642">
    <property type="component" value="Unassembled WGS sequence"/>
</dbReference>
<dbReference type="STRING" id="329046.A0A1Y2CPT3"/>
<dbReference type="EMBL" id="MCGO01000010">
    <property type="protein sequence ID" value="ORY49039.1"/>
    <property type="molecule type" value="Genomic_DNA"/>
</dbReference>
<dbReference type="GO" id="GO:0042407">
    <property type="term" value="P:cristae formation"/>
    <property type="evidence" value="ECO:0007669"/>
    <property type="project" value="TreeGrafter"/>
</dbReference>
<organism evidence="6 7">
    <name type="scientific">Rhizoclosmatium globosum</name>
    <dbReference type="NCBI Taxonomy" id="329046"/>
    <lineage>
        <taxon>Eukaryota</taxon>
        <taxon>Fungi</taxon>
        <taxon>Fungi incertae sedis</taxon>
        <taxon>Chytridiomycota</taxon>
        <taxon>Chytridiomycota incertae sedis</taxon>
        <taxon>Chytridiomycetes</taxon>
        <taxon>Chytridiales</taxon>
        <taxon>Chytriomycetaceae</taxon>
        <taxon>Rhizoclosmatium</taxon>
    </lineage>
</organism>
<accession>A0A1Y2CPT3</accession>
<dbReference type="PANTHER" id="PTHR44157:SF1">
    <property type="entry name" value="DNAJ HOMOLOG SUBFAMILY C MEMBER 11"/>
    <property type="match status" value="1"/>
</dbReference>
<dbReference type="InterPro" id="IPR024586">
    <property type="entry name" value="DnaJ-like_C11_C"/>
</dbReference>
<keyword evidence="7" id="KW-1185">Reference proteome</keyword>
<dbReference type="Pfam" id="PF00226">
    <property type="entry name" value="DnaJ"/>
    <property type="match status" value="1"/>
</dbReference>
<dbReference type="OrthoDB" id="10250354at2759"/>
<protein>
    <submittedName>
        <fullName evidence="6">DnaJ-domain-containing protein</fullName>
    </submittedName>
</protein>
<dbReference type="SMART" id="SM00271">
    <property type="entry name" value="DnaJ"/>
    <property type="match status" value="1"/>
</dbReference>
<dbReference type="InterPro" id="IPR018253">
    <property type="entry name" value="DnaJ_domain_CS"/>
</dbReference>
<evidence type="ECO:0000256" key="3">
    <source>
        <dbReference type="ARBA" id="ARBA00023186"/>
    </source>
</evidence>
<evidence type="ECO:0000256" key="2">
    <source>
        <dbReference type="ARBA" id="ARBA00023136"/>
    </source>
</evidence>
<feature type="domain" description="J" evidence="5">
    <location>
        <begin position="38"/>
        <end position="106"/>
    </location>
</feature>
<evidence type="ECO:0000259" key="5">
    <source>
        <dbReference type="PROSITE" id="PS50076"/>
    </source>
</evidence>
<dbReference type="Gene3D" id="1.10.287.110">
    <property type="entry name" value="DnaJ domain"/>
    <property type="match status" value="1"/>
</dbReference>